<dbReference type="NCBIfam" id="NF037995">
    <property type="entry name" value="TRAP_S1"/>
    <property type="match status" value="1"/>
</dbReference>
<sequence length="346" mass="38719">MQQIKSVLVVFLLSITWIFPAASQAASMPNGADASYKWKFATLAPRGVGWARQVEEILFPVILKECEGELFVKVYWGGVLGEDADVVAMIKSGRLSGGGFAGQGATLLCKEFGLFELPFLFNDYAEVDFIKEKMQPVLDEAAARNGLKLFLWNDQDFDQIYSTRHPIASLEDTRKASFIAWYGPMEEILLHRLGAKAVSVEVSRAASVLRQGEADAGIAPAIWVAGTQLYSILRYVNPIKIRYSPAPIAASMEAWNALPQKYQNRLLSRQMELQDKFCQGVREDNEKSIQAMLQYGLKEVRATPGNLESMRRQALPVWKEMTGVMFSQELLDEVQAHLEAYRTPTP</sequence>
<comment type="similarity">
    <text evidence="1">Belongs to the bacterial solute-binding protein 7 family.</text>
</comment>
<evidence type="ECO:0000313" key="6">
    <source>
        <dbReference type="Proteomes" id="UP000183994"/>
    </source>
</evidence>
<organism evidence="5 6">
    <name type="scientific">Desulfatibacillum alkenivorans DSM 16219</name>
    <dbReference type="NCBI Taxonomy" id="1121393"/>
    <lineage>
        <taxon>Bacteria</taxon>
        <taxon>Pseudomonadati</taxon>
        <taxon>Thermodesulfobacteriota</taxon>
        <taxon>Desulfobacteria</taxon>
        <taxon>Desulfobacterales</taxon>
        <taxon>Desulfatibacillaceae</taxon>
        <taxon>Desulfatibacillum</taxon>
    </lineage>
</organism>
<keyword evidence="3 4" id="KW-0732">Signal</keyword>
<reference evidence="6" key="1">
    <citation type="submission" date="2016-11" db="EMBL/GenBank/DDBJ databases">
        <authorList>
            <person name="Varghese N."/>
            <person name="Submissions S."/>
        </authorList>
    </citation>
    <scope>NUCLEOTIDE SEQUENCE [LARGE SCALE GENOMIC DNA]</scope>
    <source>
        <strain evidence="6">DSM 16219</strain>
    </source>
</reference>
<evidence type="ECO:0000256" key="2">
    <source>
        <dbReference type="ARBA" id="ARBA00022448"/>
    </source>
</evidence>
<feature type="signal peptide" evidence="4">
    <location>
        <begin position="1"/>
        <end position="21"/>
    </location>
</feature>
<evidence type="ECO:0000256" key="1">
    <source>
        <dbReference type="ARBA" id="ARBA00009023"/>
    </source>
</evidence>
<dbReference type="InterPro" id="IPR018389">
    <property type="entry name" value="DctP_fam"/>
</dbReference>
<dbReference type="GO" id="GO:0055085">
    <property type="term" value="P:transmembrane transport"/>
    <property type="evidence" value="ECO:0007669"/>
    <property type="project" value="InterPro"/>
</dbReference>
<feature type="chain" id="PRO_5012545343" evidence="4">
    <location>
        <begin position="22"/>
        <end position="346"/>
    </location>
</feature>
<keyword evidence="6" id="KW-1185">Reference proteome</keyword>
<keyword evidence="2" id="KW-0813">Transport</keyword>
<dbReference type="AlphaFoldDB" id="A0A1M6U2A6"/>
<dbReference type="Gene3D" id="3.40.190.170">
    <property type="entry name" value="Bacterial extracellular solute-binding protein, family 7"/>
    <property type="match status" value="1"/>
</dbReference>
<dbReference type="PANTHER" id="PTHR33376:SF7">
    <property type="entry name" value="C4-DICARBOXYLATE-BINDING PROTEIN DCTB"/>
    <property type="match status" value="1"/>
</dbReference>
<evidence type="ECO:0000313" key="5">
    <source>
        <dbReference type="EMBL" id="SHK63293.1"/>
    </source>
</evidence>
<dbReference type="PANTHER" id="PTHR33376">
    <property type="match status" value="1"/>
</dbReference>
<dbReference type="EMBL" id="FQZU01000029">
    <property type="protein sequence ID" value="SHK63293.1"/>
    <property type="molecule type" value="Genomic_DNA"/>
</dbReference>
<name>A0A1M6U2A6_9BACT</name>
<dbReference type="Proteomes" id="UP000183994">
    <property type="component" value="Unassembled WGS sequence"/>
</dbReference>
<proteinExistence type="inferred from homology"/>
<gene>
    <name evidence="5" type="ORF">SAMN02745216_03793</name>
</gene>
<dbReference type="OrthoDB" id="9794826at2"/>
<dbReference type="InterPro" id="IPR038404">
    <property type="entry name" value="TRAP_DctP_sf"/>
</dbReference>
<dbReference type="Pfam" id="PF03480">
    <property type="entry name" value="DctP"/>
    <property type="match status" value="1"/>
</dbReference>
<protein>
    <submittedName>
        <fullName evidence="5">TRAP-type C4-dicarboxylate transport system, substrate-binding protein</fullName>
    </submittedName>
</protein>
<dbReference type="CDD" id="cd13670">
    <property type="entry name" value="PBP2_TRAP_Tp0957_like"/>
    <property type="match status" value="1"/>
</dbReference>
<evidence type="ECO:0000256" key="4">
    <source>
        <dbReference type="SAM" id="SignalP"/>
    </source>
</evidence>
<evidence type="ECO:0000256" key="3">
    <source>
        <dbReference type="ARBA" id="ARBA00022729"/>
    </source>
</evidence>
<dbReference type="STRING" id="1121393.SAMN02745216_03793"/>
<accession>A0A1M6U2A6</accession>